<feature type="signal peptide" evidence="1">
    <location>
        <begin position="1"/>
        <end position="22"/>
    </location>
</feature>
<evidence type="ECO:0000313" key="3">
    <source>
        <dbReference type="EMBL" id="QIF94190.1"/>
    </source>
</evidence>
<reference evidence="3 4" key="1">
    <citation type="submission" date="2020-01" db="EMBL/GenBank/DDBJ databases">
        <title>The genomic epidemiology of tigecycline resistance gene tet(X) variants in a swine farm in China.</title>
        <authorList>
            <person name="Peng K."/>
            <person name="Li R."/>
        </authorList>
    </citation>
    <scope>NUCLEOTIDE SEQUENCE [LARGE SCALE GENOMIC DNA]</scope>
    <source>
        <strain evidence="3 4">ZN3</strain>
    </source>
</reference>
<dbReference type="RefSeq" id="WP_072068177.1">
    <property type="nucleotide sequence ID" value="NZ_CP047344.1"/>
</dbReference>
<organism evidence="3 4">
    <name type="scientific">Proteus vulgaris</name>
    <dbReference type="NCBI Taxonomy" id="585"/>
    <lineage>
        <taxon>Bacteria</taxon>
        <taxon>Pseudomonadati</taxon>
        <taxon>Pseudomonadota</taxon>
        <taxon>Gammaproteobacteria</taxon>
        <taxon>Enterobacterales</taxon>
        <taxon>Morganellaceae</taxon>
        <taxon>Proteus</taxon>
    </lineage>
</organism>
<evidence type="ECO:0000256" key="1">
    <source>
        <dbReference type="SAM" id="SignalP"/>
    </source>
</evidence>
<dbReference type="GO" id="GO:0009289">
    <property type="term" value="C:pilus"/>
    <property type="evidence" value="ECO:0007669"/>
    <property type="project" value="InterPro"/>
</dbReference>
<evidence type="ECO:0000259" key="2">
    <source>
        <dbReference type="Pfam" id="PF00419"/>
    </source>
</evidence>
<dbReference type="SUPFAM" id="SSF49401">
    <property type="entry name" value="Bacterial adhesins"/>
    <property type="match status" value="1"/>
</dbReference>
<dbReference type="PANTHER" id="PTHR33420">
    <property type="entry name" value="FIMBRIAL SUBUNIT ELFA-RELATED"/>
    <property type="match status" value="1"/>
</dbReference>
<name>A0A6G6SKI5_PROVU</name>
<dbReference type="Pfam" id="PF00419">
    <property type="entry name" value="Fimbrial"/>
    <property type="match status" value="1"/>
</dbReference>
<dbReference type="PANTHER" id="PTHR33420:SF32">
    <property type="entry name" value="FIMBRIAL-LIKE PROTEIN"/>
    <property type="match status" value="1"/>
</dbReference>
<dbReference type="Gene3D" id="2.60.40.1090">
    <property type="entry name" value="Fimbrial-type adhesion domain"/>
    <property type="match status" value="1"/>
</dbReference>
<accession>A0A6G6SKI5</accession>
<proteinExistence type="predicted"/>
<dbReference type="InterPro" id="IPR008966">
    <property type="entry name" value="Adhesion_dom_sf"/>
</dbReference>
<dbReference type="InterPro" id="IPR000259">
    <property type="entry name" value="Adhesion_dom_fimbrial"/>
</dbReference>
<dbReference type="InterPro" id="IPR036937">
    <property type="entry name" value="Adhesion_dom_fimbrial_sf"/>
</dbReference>
<evidence type="ECO:0000313" key="4">
    <source>
        <dbReference type="Proteomes" id="UP000503287"/>
    </source>
</evidence>
<gene>
    <name evidence="3" type="ORF">GTH24_09915</name>
</gene>
<dbReference type="Proteomes" id="UP000503287">
    <property type="component" value="Chromosome"/>
</dbReference>
<protein>
    <submittedName>
        <fullName evidence="3">Fimbrial protein</fullName>
    </submittedName>
</protein>
<dbReference type="AlphaFoldDB" id="A0A6G6SKI5"/>
<dbReference type="InterPro" id="IPR050263">
    <property type="entry name" value="Bact_Fimbrial_Adh_Pro"/>
</dbReference>
<dbReference type="GO" id="GO:0043709">
    <property type="term" value="P:cell adhesion involved in single-species biofilm formation"/>
    <property type="evidence" value="ECO:0007669"/>
    <property type="project" value="TreeGrafter"/>
</dbReference>
<keyword evidence="4" id="KW-1185">Reference proteome</keyword>
<dbReference type="EMBL" id="CP047344">
    <property type="protein sequence ID" value="QIF94190.1"/>
    <property type="molecule type" value="Genomic_DNA"/>
</dbReference>
<feature type="chain" id="PRO_5028922706" evidence="1">
    <location>
        <begin position="23"/>
        <end position="182"/>
    </location>
</feature>
<keyword evidence="1" id="KW-0732">Signal</keyword>
<sequence length="182" mass="19910">MKKNLLSMLILSTTFLSTQSNALEYTEKNVGTITINGSVTANPTCQLQDIQPVQLPPVQANNFGDNHIAKTDAQPLSIQFTNCSESLSNIQLKIPKQTKNSLVNQADNGSNVNIAIFDSEKNIIQLSNERPKAFNLNIDKNAKTADFSFEVNYMKPNGLDATPGLVRSSLSFDVIYSDVAVD</sequence>
<feature type="domain" description="Fimbrial-type adhesion" evidence="2">
    <location>
        <begin position="33"/>
        <end position="176"/>
    </location>
</feature>